<dbReference type="PROSITE" id="PS50819">
    <property type="entry name" value="INTEIN_ENDONUCLEASE"/>
    <property type="match status" value="1"/>
</dbReference>
<name>A0A0F9NPC6_9ZZZZ</name>
<dbReference type="InterPro" id="IPR036844">
    <property type="entry name" value="Hint_dom_sf"/>
</dbReference>
<dbReference type="InterPro" id="IPR004042">
    <property type="entry name" value="Intein_endonuc_central"/>
</dbReference>
<dbReference type="Gene3D" id="2.170.16.10">
    <property type="entry name" value="Hedgehog/Intein (Hint) domain"/>
    <property type="match status" value="2"/>
</dbReference>
<dbReference type="Gene3D" id="3.10.28.10">
    <property type="entry name" value="Homing endonucleases"/>
    <property type="match status" value="1"/>
</dbReference>
<keyword evidence="2" id="KW-0651">Protein splicing</keyword>
<dbReference type="CDD" id="cd00081">
    <property type="entry name" value="Hint"/>
    <property type="match status" value="1"/>
</dbReference>
<accession>A0A0F9NPC6</accession>
<keyword evidence="1" id="KW-0068">Autocatalytic cleavage</keyword>
<evidence type="ECO:0000256" key="1">
    <source>
        <dbReference type="ARBA" id="ARBA00022813"/>
    </source>
</evidence>
<dbReference type="GO" id="GO:0004519">
    <property type="term" value="F:endonuclease activity"/>
    <property type="evidence" value="ECO:0007669"/>
    <property type="project" value="InterPro"/>
</dbReference>
<proteinExistence type="predicted"/>
<organism evidence="4">
    <name type="scientific">marine sediment metagenome</name>
    <dbReference type="NCBI Taxonomy" id="412755"/>
    <lineage>
        <taxon>unclassified sequences</taxon>
        <taxon>metagenomes</taxon>
        <taxon>ecological metagenomes</taxon>
    </lineage>
</organism>
<dbReference type="GO" id="GO:0016539">
    <property type="term" value="P:intein-mediated protein splicing"/>
    <property type="evidence" value="ECO:0007669"/>
    <property type="project" value="InterPro"/>
</dbReference>
<sequence>MPVYCDDFACTHVNGTIQDVKNYVTPFDPAVQDLAMELGFDIKNMFNWAQDAVKYVYPTKDYWQKPKETIKSLKGDCLTGDTEIIAFADGGYCIESLKEINKNNLKYKALSYDFKNGRYEFQPITTAWDRGYRETYNVGVRNNTTFTSTGGHKIYVYGPRWQTRKGNAQKAIELLESGLNEDDVASMLGVPNTTVRSWWMNYVFYRDPEVVPIVDGVRMMTLDRLREDKENLKEPSDRQFVCAKKIPSLGREGLSSSRLWIEGMYIAEGWHEKGHVRIANDDPNTTKKIQYKLNVLNVPNSKSKRTKHGYVNILKSHLKEQLKHMGAKSGDKHFLKTRLSMSERRIKNLIDGYSLGDGSDGKPYNVELDGKKYTYDRRTTYMTTSPELSKQLKFLHMILGRPLTYYSPSKPNGYGKLKQHYLYDYNHKRLNKNISPGVTNRGIKHIETNGKERVYDISVAKNHNFILADSGVVVSNCLDKAAALTSMLIAAGYPAWVSLVYLPKRREYHAYTSAMIDGGIKKLDPTCLYCSVHKFPDDSMIMLVDFDHTGLIQIYESD</sequence>
<feature type="domain" description="DOD-type homing endonuclease" evidence="3">
    <location>
        <begin position="261"/>
        <end position="401"/>
    </location>
</feature>
<dbReference type="InterPro" id="IPR030934">
    <property type="entry name" value="Intein_C"/>
</dbReference>
<dbReference type="EMBL" id="LAZR01003158">
    <property type="protein sequence ID" value="KKN21310.1"/>
    <property type="molecule type" value="Genomic_DNA"/>
</dbReference>
<evidence type="ECO:0000259" key="3">
    <source>
        <dbReference type="PROSITE" id="PS50819"/>
    </source>
</evidence>
<evidence type="ECO:0000256" key="2">
    <source>
        <dbReference type="ARBA" id="ARBA00023000"/>
    </source>
</evidence>
<reference evidence="4" key="1">
    <citation type="journal article" date="2015" name="Nature">
        <title>Complex archaea that bridge the gap between prokaryotes and eukaryotes.</title>
        <authorList>
            <person name="Spang A."/>
            <person name="Saw J.H."/>
            <person name="Jorgensen S.L."/>
            <person name="Zaremba-Niedzwiedzka K."/>
            <person name="Martijn J."/>
            <person name="Lind A.E."/>
            <person name="van Eijk R."/>
            <person name="Schleper C."/>
            <person name="Guy L."/>
            <person name="Ettema T.J."/>
        </authorList>
    </citation>
    <scope>NUCLEOTIDE SEQUENCE</scope>
</reference>
<gene>
    <name evidence="4" type="ORF">LCGC14_0926520</name>
</gene>
<dbReference type="Pfam" id="PF14890">
    <property type="entry name" value="Intein_splicing"/>
    <property type="match status" value="1"/>
</dbReference>
<dbReference type="NCBIfam" id="TIGR01445">
    <property type="entry name" value="intein_Nterm"/>
    <property type="match status" value="1"/>
</dbReference>
<dbReference type="InterPro" id="IPR006141">
    <property type="entry name" value="Intein_N"/>
</dbReference>
<dbReference type="InterPro" id="IPR027434">
    <property type="entry name" value="Homing_endonucl"/>
</dbReference>
<protein>
    <recommendedName>
        <fullName evidence="3">DOD-type homing endonuclease domain-containing protein</fullName>
    </recommendedName>
</protein>
<dbReference type="PROSITE" id="PS50817">
    <property type="entry name" value="INTEIN_N_TER"/>
    <property type="match status" value="1"/>
</dbReference>
<dbReference type="PROSITE" id="PS50818">
    <property type="entry name" value="INTEIN_C_TER"/>
    <property type="match status" value="1"/>
</dbReference>
<dbReference type="AlphaFoldDB" id="A0A0F9NPC6"/>
<evidence type="ECO:0000313" key="4">
    <source>
        <dbReference type="EMBL" id="KKN21310.1"/>
    </source>
</evidence>
<comment type="caution">
    <text evidence="4">The sequence shown here is derived from an EMBL/GenBank/DDBJ whole genome shotgun (WGS) entry which is preliminary data.</text>
</comment>
<dbReference type="NCBIfam" id="TIGR01443">
    <property type="entry name" value="intein_Cterm"/>
    <property type="match status" value="1"/>
</dbReference>
<dbReference type="SUPFAM" id="SSF51294">
    <property type="entry name" value="Hedgehog/intein (Hint) domain"/>
    <property type="match status" value="1"/>
</dbReference>